<proteinExistence type="predicted"/>
<dbReference type="WBParaSite" id="ES5_v2.g14225.t1">
    <property type="protein sequence ID" value="ES5_v2.g14225.t1"/>
    <property type="gene ID" value="ES5_v2.g14225"/>
</dbReference>
<reference evidence="2" key="1">
    <citation type="submission" date="2022-11" db="UniProtKB">
        <authorList>
            <consortium name="WormBaseParasite"/>
        </authorList>
    </citation>
    <scope>IDENTIFICATION</scope>
</reference>
<accession>A0AC34FAB5</accession>
<dbReference type="Proteomes" id="UP000887579">
    <property type="component" value="Unplaced"/>
</dbReference>
<organism evidence="1 2">
    <name type="scientific">Panagrolaimus sp. ES5</name>
    <dbReference type="NCBI Taxonomy" id="591445"/>
    <lineage>
        <taxon>Eukaryota</taxon>
        <taxon>Metazoa</taxon>
        <taxon>Ecdysozoa</taxon>
        <taxon>Nematoda</taxon>
        <taxon>Chromadorea</taxon>
        <taxon>Rhabditida</taxon>
        <taxon>Tylenchina</taxon>
        <taxon>Panagrolaimomorpha</taxon>
        <taxon>Panagrolaimoidea</taxon>
        <taxon>Panagrolaimidae</taxon>
        <taxon>Panagrolaimus</taxon>
    </lineage>
</organism>
<evidence type="ECO:0000313" key="1">
    <source>
        <dbReference type="Proteomes" id="UP000887579"/>
    </source>
</evidence>
<protein>
    <submittedName>
        <fullName evidence="2">Uncharacterized protein</fullName>
    </submittedName>
</protein>
<sequence length="90" mass="10587">MRLYCLSSIEKVAPTPIITKPYDITAAENLSTGIDEFQTRLKITTALDYYCLTEICIRYKYIENTEIHRKVYVMNIYRHDSGLLTFRMIV</sequence>
<name>A0AC34FAB5_9BILA</name>
<evidence type="ECO:0000313" key="2">
    <source>
        <dbReference type="WBParaSite" id="ES5_v2.g14225.t1"/>
    </source>
</evidence>